<reference evidence="18 19" key="2">
    <citation type="submission" date="2020-06" db="EMBL/GenBank/DDBJ databases">
        <title>Complete Genome Sequence of Clostridium muelleri sp. nov. P21T, an Acid-Alcohol Producing Acetogen Isolated from Old Hay.</title>
        <authorList>
            <person name="Duncan K.E."/>
            <person name="Tanner R.S."/>
        </authorList>
    </citation>
    <scope>NUCLEOTIDE SEQUENCE [LARGE SCALE GENOMIC DNA]</scope>
    <source>
        <strain evidence="18 19">P21</strain>
    </source>
</reference>
<organism evidence="18 19">
    <name type="scientific">Clostridium muellerianum</name>
    <dbReference type="NCBI Taxonomy" id="2716538"/>
    <lineage>
        <taxon>Bacteria</taxon>
        <taxon>Bacillati</taxon>
        <taxon>Bacillota</taxon>
        <taxon>Clostridia</taxon>
        <taxon>Eubacteriales</taxon>
        <taxon>Clostridiaceae</taxon>
        <taxon>Clostridium</taxon>
    </lineage>
</organism>
<dbReference type="RefSeq" id="WP_169297533.1">
    <property type="nucleotide sequence ID" value="NZ_JABBNI010000015.1"/>
</dbReference>
<dbReference type="SUPFAM" id="SSF52540">
    <property type="entry name" value="P-loop containing nucleoside triphosphate hydrolases"/>
    <property type="match status" value="1"/>
</dbReference>
<keyword evidence="3 14" id="KW-0479">Metal-binding</keyword>
<feature type="domain" description="ATP-dependent helicase/deoxyribonuclease subunit B N-terminal" evidence="17">
    <location>
        <begin position="5"/>
        <end position="290"/>
    </location>
</feature>
<dbReference type="InterPro" id="IPR014140">
    <property type="entry name" value="DNA_helicase_suAddB"/>
</dbReference>
<dbReference type="Gene3D" id="6.10.140.1030">
    <property type="match status" value="1"/>
</dbReference>
<keyword evidence="13 14" id="KW-0234">DNA repair</keyword>
<feature type="coiled-coil region" evidence="15">
    <location>
        <begin position="129"/>
        <end position="168"/>
    </location>
</feature>
<dbReference type="GO" id="GO:0005524">
    <property type="term" value="F:ATP binding"/>
    <property type="evidence" value="ECO:0007669"/>
    <property type="project" value="UniProtKB-UniRule"/>
</dbReference>
<keyword evidence="19" id="KW-1185">Reference proteome</keyword>
<comment type="cofactor">
    <cofactor evidence="14">
        <name>Mg(2+)</name>
        <dbReference type="ChEBI" id="CHEBI:18420"/>
    </cofactor>
</comment>
<dbReference type="NCBIfam" id="TIGR02773">
    <property type="entry name" value="addB_Gpos"/>
    <property type="match status" value="1"/>
</dbReference>
<dbReference type="GO" id="GO:0051539">
    <property type="term" value="F:4 iron, 4 sulfur cluster binding"/>
    <property type="evidence" value="ECO:0007669"/>
    <property type="project" value="UniProtKB-KW"/>
</dbReference>
<keyword evidence="1 14" id="KW-0004">4Fe-4S</keyword>
<evidence type="ECO:0000256" key="14">
    <source>
        <dbReference type="HAMAP-Rule" id="MF_01452"/>
    </source>
</evidence>
<dbReference type="GO" id="GO:0004386">
    <property type="term" value="F:helicase activity"/>
    <property type="evidence" value="ECO:0007669"/>
    <property type="project" value="UniProtKB-KW"/>
</dbReference>
<keyword evidence="4 14" id="KW-0547">Nucleotide-binding</keyword>
<accession>A0A7Y0EGE4</accession>
<dbReference type="Pfam" id="PF21445">
    <property type="entry name" value="ADDB_N"/>
    <property type="match status" value="1"/>
</dbReference>
<keyword evidence="5 14" id="KW-0227">DNA damage</keyword>
<dbReference type="GO" id="GO:0003690">
    <property type="term" value="F:double-stranded DNA binding"/>
    <property type="evidence" value="ECO:0007669"/>
    <property type="project" value="UniProtKB-UniRule"/>
</dbReference>
<comment type="cofactor">
    <cofactor evidence="14">
        <name>[4Fe-4S] cluster</name>
        <dbReference type="ChEBI" id="CHEBI:49883"/>
    </cofactor>
    <text evidence="14">Binds 1 [4Fe-4S] cluster.</text>
</comment>
<keyword evidence="8 14" id="KW-0269">Exonuclease</keyword>
<comment type="caution">
    <text evidence="18">The sequence shown here is derived from an EMBL/GenBank/DDBJ whole genome shotgun (WGS) entry which is preliminary data.</text>
</comment>
<evidence type="ECO:0000256" key="6">
    <source>
        <dbReference type="ARBA" id="ARBA00022801"/>
    </source>
</evidence>
<feature type="binding site" evidence="14">
    <location>
        <position position="1110"/>
    </location>
    <ligand>
        <name>[4Fe-4S] cluster</name>
        <dbReference type="ChEBI" id="CHEBI:49883"/>
    </ligand>
</feature>
<dbReference type="InterPro" id="IPR011604">
    <property type="entry name" value="PDDEXK-like_dom_sf"/>
</dbReference>
<evidence type="ECO:0000256" key="11">
    <source>
        <dbReference type="ARBA" id="ARBA00023014"/>
    </source>
</evidence>
<keyword evidence="7 14" id="KW-0347">Helicase</keyword>
<feature type="binding site" evidence="14">
    <location>
        <position position="1107"/>
    </location>
    <ligand>
        <name>[4Fe-4S] cluster</name>
        <dbReference type="ChEBI" id="CHEBI:49883"/>
    </ligand>
</feature>
<dbReference type="GO" id="GO:0000724">
    <property type="term" value="P:double-strand break repair via homologous recombination"/>
    <property type="evidence" value="ECO:0007669"/>
    <property type="project" value="UniProtKB-UniRule"/>
</dbReference>
<dbReference type="Gene3D" id="3.40.50.300">
    <property type="entry name" value="P-loop containing nucleotide triphosphate hydrolases"/>
    <property type="match status" value="3"/>
</dbReference>
<keyword evidence="2 14" id="KW-0540">Nuclease</keyword>
<protein>
    <recommendedName>
        <fullName evidence="14">ATP-dependent helicase/deoxyribonuclease subunit B</fullName>
        <ecNumber evidence="14">3.1.-.-</ecNumber>
    </recommendedName>
    <alternativeName>
        <fullName evidence="14">ATP-dependent helicase/nuclease subunit AddB</fullName>
    </alternativeName>
</protein>
<dbReference type="Proteomes" id="UP000537131">
    <property type="component" value="Unassembled WGS sequence"/>
</dbReference>
<evidence type="ECO:0000313" key="18">
    <source>
        <dbReference type="EMBL" id="NMM62932.1"/>
    </source>
</evidence>
<dbReference type="SUPFAM" id="SSF52980">
    <property type="entry name" value="Restriction endonuclease-like"/>
    <property type="match status" value="1"/>
</dbReference>
<comment type="miscellaneous">
    <text evidence="14">Despite having conserved helicase domains, this subunit does not have helicase activity.</text>
</comment>
<dbReference type="Gene3D" id="3.90.320.10">
    <property type="match status" value="1"/>
</dbReference>
<dbReference type="HAMAP" id="MF_01452">
    <property type="entry name" value="AddB_type1"/>
    <property type="match status" value="1"/>
</dbReference>
<evidence type="ECO:0000259" key="16">
    <source>
        <dbReference type="Pfam" id="PF12705"/>
    </source>
</evidence>
<evidence type="ECO:0000256" key="3">
    <source>
        <dbReference type="ARBA" id="ARBA00022723"/>
    </source>
</evidence>
<keyword evidence="6 14" id="KW-0378">Hydrolase</keyword>
<evidence type="ECO:0000256" key="4">
    <source>
        <dbReference type="ARBA" id="ARBA00022741"/>
    </source>
</evidence>
<dbReference type="EMBL" id="JABBNI010000015">
    <property type="protein sequence ID" value="NMM62932.1"/>
    <property type="molecule type" value="Genomic_DNA"/>
</dbReference>
<evidence type="ECO:0000256" key="1">
    <source>
        <dbReference type="ARBA" id="ARBA00022485"/>
    </source>
</evidence>
<keyword evidence="12 14" id="KW-0238">DNA-binding</keyword>
<evidence type="ECO:0000256" key="9">
    <source>
        <dbReference type="ARBA" id="ARBA00022840"/>
    </source>
</evidence>
<proteinExistence type="inferred from homology"/>
<dbReference type="InterPro" id="IPR011335">
    <property type="entry name" value="Restrct_endonuc-II-like"/>
</dbReference>
<dbReference type="InterPro" id="IPR038726">
    <property type="entry name" value="PDDEXK_AddAB-type"/>
</dbReference>
<dbReference type="PANTHER" id="PTHR30591:SF1">
    <property type="entry name" value="RECBCD ENZYME SUBUNIT RECC"/>
    <property type="match status" value="1"/>
</dbReference>
<sequence>MSLRFIYGRAGSGKSHFCLNDIKKRIDEGGNNPLILLVPEQFSFQAEKNLIKTIGEAGMLKAQVLSFRRMTYKVLNEVGGLTRKHINNSGKSMLIYKIMEENSNKLKVFKKAVKRQGFVTTVSDIITEFKKYDITLENLNSTLDRIENENLKNKLHDLILIFSQFEERLHKKYIDSEDDLIMLSEKMSKSHMFDEAEIWIDEFVSFTPQEYKVLEKLMIKAKRVNITLCTDYLNSSSTDNSMDLFLPTKSTEQKILRIIEENSMKYDKPIELSCSPCYRFKDTKELQHLEKYIFSYPYKVYKEKSHDISIFKALNKYTEVEDTARDIVRMCRDNGFRFKDIAVISGDLDGYESLFRAIFAEYDIPYFIDKKRKINDNPIIMLIMSAVEILSKSWSYEAVFRYLKTGLLDLTNEDIDLIENYVLSNGIKGSAWLKEEPWNFGLTYSFEEKEEISDYEKETLDKINLLRDKIREPIIKLSLDIKGGKKGRIICESLYNFICNIKVDEKVEKWIEYFKENDELDKANEYSQIWNIVMEVLDQIVEVMGEEKLSIATFSQILSKGFDEYEIGVIPPALDQVLIGSVTRLKSHDVSVLYIVGVNDGIFPAAVLNEGVLTDTDREILKEKGMEIAKDTRSRAFEEQFLVYTTLTTVSKYLHLSYSVSDEAGKTKRPSIVIGRIKKIFSNIEEESNLIEEDDDEKLKFVTGPKATFNKLIENVKKDSKGYITPMWLDVYKWYDKNEKWSNKLDNVFNGFSYSNEAEIADTNRVRKLYGRHLNISVSRLEKFVNCPFSYFIQYGLNAKERKVYKLSSPDLGSFMHNVLQTFSTKLKEENLSWNELEDEWCEKEVSSIVDEILEKMPSSIFNSSKRYKYITSNAKRILNRSVLLIAEHMRRGGFQPAGYELSFSNSGDFPPISVELHSGETVSLVGRVDRVDSMNDEANTYLRIIDYKSGIKEFKLSDVYYGLQMQLLIYLDAMLTELEKRMDKDAIPGGILYFKLDDPIIKTKGDISDIEIEERIMKALKMNGLLLDDPYLIRKMDNEMEKSSDIVPASIKKDGTLSKAYSSVATVEQFKLLRKYVKDTIASLCEQILEGNICVSPNKHKNGDACAYCIYPSVCQFDTSMKENKYRVMNDKSDEEVWNEIKSKYKE</sequence>
<feature type="binding site" evidence="14">
    <location>
        <position position="787"/>
    </location>
    <ligand>
        <name>[4Fe-4S] cluster</name>
        <dbReference type="ChEBI" id="CHEBI:49883"/>
    </ligand>
</feature>
<comment type="subunit">
    <text evidence="14">Heterodimer of AddA and AddB.</text>
</comment>
<keyword evidence="11 14" id="KW-0411">Iron-sulfur</keyword>
<gene>
    <name evidence="14 18" type="primary">addB</name>
    <name evidence="18" type="ORF">HBE96_09495</name>
</gene>
<dbReference type="PANTHER" id="PTHR30591">
    <property type="entry name" value="RECBCD ENZYME SUBUNIT RECC"/>
    <property type="match status" value="1"/>
</dbReference>
<keyword evidence="15" id="KW-0175">Coiled coil</keyword>
<reference evidence="18 19" key="1">
    <citation type="submission" date="2020-04" db="EMBL/GenBank/DDBJ databases">
        <authorList>
            <person name="Doyle D.A."/>
        </authorList>
    </citation>
    <scope>NUCLEOTIDE SEQUENCE [LARGE SCALE GENOMIC DNA]</scope>
    <source>
        <strain evidence="18 19">P21</strain>
    </source>
</reference>
<evidence type="ECO:0000256" key="15">
    <source>
        <dbReference type="SAM" id="Coils"/>
    </source>
</evidence>
<evidence type="ECO:0000256" key="5">
    <source>
        <dbReference type="ARBA" id="ARBA00022763"/>
    </source>
</evidence>
<evidence type="ECO:0000256" key="10">
    <source>
        <dbReference type="ARBA" id="ARBA00023004"/>
    </source>
</evidence>
<dbReference type="Pfam" id="PF12705">
    <property type="entry name" value="PDDEXK_1"/>
    <property type="match status" value="1"/>
</dbReference>
<feature type="binding site" evidence="14">
    <location>
        <position position="1116"/>
    </location>
    <ligand>
        <name>[4Fe-4S] cluster</name>
        <dbReference type="ChEBI" id="CHEBI:49883"/>
    </ligand>
</feature>
<dbReference type="GO" id="GO:0046872">
    <property type="term" value="F:metal ion binding"/>
    <property type="evidence" value="ECO:0007669"/>
    <property type="project" value="UniProtKB-KW"/>
</dbReference>
<evidence type="ECO:0000256" key="8">
    <source>
        <dbReference type="ARBA" id="ARBA00022839"/>
    </source>
</evidence>
<evidence type="ECO:0000256" key="12">
    <source>
        <dbReference type="ARBA" id="ARBA00023125"/>
    </source>
</evidence>
<dbReference type="AlphaFoldDB" id="A0A7Y0EGE4"/>
<dbReference type="InterPro" id="IPR027417">
    <property type="entry name" value="P-loop_NTPase"/>
</dbReference>
<evidence type="ECO:0000256" key="2">
    <source>
        <dbReference type="ARBA" id="ARBA00022722"/>
    </source>
</evidence>
<evidence type="ECO:0000256" key="13">
    <source>
        <dbReference type="ARBA" id="ARBA00023204"/>
    </source>
</evidence>
<dbReference type="InterPro" id="IPR049035">
    <property type="entry name" value="ADDB_N"/>
</dbReference>
<dbReference type="GO" id="GO:0008409">
    <property type="term" value="F:5'-3' exonuclease activity"/>
    <property type="evidence" value="ECO:0007669"/>
    <property type="project" value="UniProtKB-UniRule"/>
</dbReference>
<feature type="domain" description="PD-(D/E)XK endonuclease-like" evidence="16">
    <location>
        <begin position="776"/>
        <end position="1117"/>
    </location>
</feature>
<evidence type="ECO:0000313" key="19">
    <source>
        <dbReference type="Proteomes" id="UP000537131"/>
    </source>
</evidence>
<comment type="similarity">
    <text evidence="14">Belongs to the helicase family. AddB/RexB type 1 subfamily.</text>
</comment>
<keyword evidence="9 14" id="KW-0067">ATP-binding</keyword>
<evidence type="ECO:0000256" key="7">
    <source>
        <dbReference type="ARBA" id="ARBA00022806"/>
    </source>
</evidence>
<comment type="function">
    <text evidence="14">The heterodimer acts as both an ATP-dependent DNA helicase and an ATP-dependent, dual-direction single-stranded exonuclease. Recognizes the chi site generating a DNA molecule suitable for the initiation of homologous recombination. The AddB subunit has 5' -&gt; 3' nuclease activity but not helicase activity.</text>
</comment>
<dbReference type="EC" id="3.1.-.-" evidence="14"/>
<evidence type="ECO:0000259" key="17">
    <source>
        <dbReference type="Pfam" id="PF21445"/>
    </source>
</evidence>
<keyword evidence="10 14" id="KW-0408">Iron</keyword>
<name>A0A7Y0EGE4_9CLOT</name>